<evidence type="ECO:0000256" key="5">
    <source>
        <dbReference type="ARBA" id="ARBA00022833"/>
    </source>
</evidence>
<keyword evidence="2" id="KW-0479">Metal-binding</keyword>
<reference evidence="12" key="4">
    <citation type="submission" date="2025-09" db="UniProtKB">
        <authorList>
            <consortium name="Ensembl"/>
        </authorList>
    </citation>
    <scope>IDENTIFICATION</scope>
</reference>
<dbReference type="AlphaFoldDB" id="H2XT20"/>
<protein>
    <recommendedName>
        <fullName evidence="7">Zinc finger CCHC domain-containing protein 7</fullName>
    </recommendedName>
    <alternativeName>
        <fullName evidence="8">TRAMP-like complex RNA-binding factor ZCCHC7</fullName>
    </alternativeName>
</protein>
<dbReference type="PANTHER" id="PTHR46543">
    <property type="entry name" value="ZINC FINGER CCHC DOMAIN-CONTAINING PROTEIN 7"/>
    <property type="match status" value="1"/>
</dbReference>
<evidence type="ECO:0000256" key="2">
    <source>
        <dbReference type="ARBA" id="ARBA00022723"/>
    </source>
</evidence>
<dbReference type="Pfam" id="PF00098">
    <property type="entry name" value="zf-CCHC"/>
    <property type="match status" value="4"/>
</dbReference>
<dbReference type="PANTHER" id="PTHR46543:SF1">
    <property type="entry name" value="ZINC FINGER CCHC DOMAIN-CONTAINING PROTEIN 7"/>
    <property type="match status" value="1"/>
</dbReference>
<dbReference type="Gene3D" id="4.10.60.10">
    <property type="entry name" value="Zinc finger, CCHC-type"/>
    <property type="match status" value="2"/>
</dbReference>
<dbReference type="GO" id="GO:0003723">
    <property type="term" value="F:RNA binding"/>
    <property type="evidence" value="ECO:0000318"/>
    <property type="project" value="GO_Central"/>
</dbReference>
<reference evidence="12" key="3">
    <citation type="submission" date="2025-08" db="UniProtKB">
        <authorList>
            <consortium name="Ensembl"/>
        </authorList>
    </citation>
    <scope>IDENTIFICATION</scope>
</reference>
<keyword evidence="4 9" id="KW-0863">Zinc-finger</keyword>
<dbReference type="InParanoid" id="H2XT20"/>
<evidence type="ECO:0000256" key="1">
    <source>
        <dbReference type="ARBA" id="ARBA00004123"/>
    </source>
</evidence>
<dbReference type="STRING" id="7719.ENSCINP00000032804"/>
<comment type="subcellular location">
    <subcellularLocation>
        <location evidence="1">Nucleus</location>
    </subcellularLocation>
</comment>
<evidence type="ECO:0000256" key="4">
    <source>
        <dbReference type="ARBA" id="ARBA00022771"/>
    </source>
</evidence>
<evidence type="ECO:0000256" key="7">
    <source>
        <dbReference type="ARBA" id="ARBA00041190"/>
    </source>
</evidence>
<keyword evidence="3" id="KW-0677">Repeat</keyword>
<dbReference type="GO" id="GO:0071038">
    <property type="term" value="P:TRAMP-dependent tRNA surveillance pathway"/>
    <property type="evidence" value="ECO:0000318"/>
    <property type="project" value="GO_Central"/>
</dbReference>
<sequence length="437" mass="50480">MDFKKETFAVESSMHEDSDSDFMGSELEFQLYSQIHYHQEPVIPEVTGTEKLPASSNRTGTNHFDQILEQKGGEDHLSKFLTQKSLAFYYEFDNQCSSSNERDVREQKFSHLVDDNSDSDISDLEKWEILDDVKDSNEENTIHIHVSEDAVTSDDSKACWKICKEDILAGLNKYRDTRRYFGDSNVRCKNCDLTGHIANECSKPKKVKPCFQCGIKGHMAKFCPKHIPVSRRHLSFSCNRCEQMGHIQSECPDLWRQYHKTTKAGSLVTSSLPLPMSKKKCCYNCGKRGHFGFDCKKSRSQTFAAVTQPTVFRYDHWIWIEHAKKSSGKSSKRPMVKTKDKTQINKNVQVTRTVHFNLAKEALTVKRNDGVNNKKRKKETKKNIKFKKEKDLGDYSGKKSKKPKKSLKRKAVNFKDENFKQNKKFKLNKKLGKKIKS</sequence>
<dbReference type="GO" id="GO:0071035">
    <property type="term" value="P:nuclear polyadenylation-dependent rRNA catabolic process"/>
    <property type="evidence" value="ECO:0000318"/>
    <property type="project" value="GO_Central"/>
</dbReference>
<evidence type="ECO:0000256" key="9">
    <source>
        <dbReference type="PROSITE-ProRule" id="PRU00047"/>
    </source>
</evidence>
<reference evidence="12" key="2">
    <citation type="journal article" date="2008" name="Genome Biol.">
        <title>Improved genome assembly and evidence-based global gene model set for the chordate Ciona intestinalis: new insight into intron and operon populations.</title>
        <authorList>
            <person name="Satou Y."/>
            <person name="Mineta K."/>
            <person name="Ogasawara M."/>
            <person name="Sasakura Y."/>
            <person name="Shoguchi E."/>
            <person name="Ueno K."/>
            <person name="Yamada L."/>
            <person name="Matsumoto J."/>
            <person name="Wasserscheid J."/>
            <person name="Dewar K."/>
            <person name="Wiley G.B."/>
            <person name="Macmil S.L."/>
            <person name="Roe B.A."/>
            <person name="Zeller R.W."/>
            <person name="Hastings K.E."/>
            <person name="Lemaire P."/>
            <person name="Lindquist E."/>
            <person name="Endo T."/>
            <person name="Hotta K."/>
            <person name="Inaba K."/>
        </authorList>
    </citation>
    <scope>NUCLEOTIDE SEQUENCE [LARGE SCALE GENOMIC DNA]</scope>
    <source>
        <strain evidence="12">wild type</strain>
    </source>
</reference>
<keyword evidence="6" id="KW-0539">Nucleus</keyword>
<feature type="compositionally biased region" description="Basic residues" evidence="10">
    <location>
        <begin position="373"/>
        <end position="385"/>
    </location>
</feature>
<dbReference type="GO" id="GO:0071039">
    <property type="term" value="P:nuclear polyadenylation-dependent CUT catabolic process"/>
    <property type="evidence" value="ECO:0000318"/>
    <property type="project" value="GO_Central"/>
</dbReference>
<dbReference type="FunCoup" id="H2XT20">
    <property type="interactions" value="48"/>
</dbReference>
<dbReference type="GO" id="GO:0071037">
    <property type="term" value="P:nuclear polyadenylation-dependent snRNA catabolic process"/>
    <property type="evidence" value="ECO:0000318"/>
    <property type="project" value="GO_Central"/>
</dbReference>
<dbReference type="Proteomes" id="UP000008144">
    <property type="component" value="Chromosome 2"/>
</dbReference>
<feature type="domain" description="CCHC-type" evidence="11">
    <location>
        <begin position="282"/>
        <end position="297"/>
    </location>
</feature>
<reference evidence="13" key="1">
    <citation type="journal article" date="2002" name="Science">
        <title>The draft genome of Ciona intestinalis: insights into chordate and vertebrate origins.</title>
        <authorList>
            <person name="Dehal P."/>
            <person name="Satou Y."/>
            <person name="Campbell R.K."/>
            <person name="Chapman J."/>
            <person name="Degnan B."/>
            <person name="De Tomaso A."/>
            <person name="Davidson B."/>
            <person name="Di Gregorio A."/>
            <person name="Gelpke M."/>
            <person name="Goodstein D.M."/>
            <person name="Harafuji N."/>
            <person name="Hastings K.E."/>
            <person name="Ho I."/>
            <person name="Hotta K."/>
            <person name="Huang W."/>
            <person name="Kawashima T."/>
            <person name="Lemaire P."/>
            <person name="Martinez D."/>
            <person name="Meinertzhagen I.A."/>
            <person name="Necula S."/>
            <person name="Nonaka M."/>
            <person name="Putnam N."/>
            <person name="Rash S."/>
            <person name="Saiga H."/>
            <person name="Satake M."/>
            <person name="Terry A."/>
            <person name="Yamada L."/>
            <person name="Wang H.G."/>
            <person name="Awazu S."/>
            <person name="Azumi K."/>
            <person name="Boore J."/>
            <person name="Branno M."/>
            <person name="Chin-Bow S."/>
            <person name="DeSantis R."/>
            <person name="Doyle S."/>
            <person name="Francino P."/>
            <person name="Keys D.N."/>
            <person name="Haga S."/>
            <person name="Hayashi H."/>
            <person name="Hino K."/>
            <person name="Imai K.S."/>
            <person name="Inaba K."/>
            <person name="Kano S."/>
            <person name="Kobayashi K."/>
            <person name="Kobayashi M."/>
            <person name="Lee B.I."/>
            <person name="Makabe K.W."/>
            <person name="Manohar C."/>
            <person name="Matassi G."/>
            <person name="Medina M."/>
            <person name="Mochizuki Y."/>
            <person name="Mount S."/>
            <person name="Morishita T."/>
            <person name="Miura S."/>
            <person name="Nakayama A."/>
            <person name="Nishizaka S."/>
            <person name="Nomoto H."/>
            <person name="Ohta F."/>
            <person name="Oishi K."/>
            <person name="Rigoutsos I."/>
            <person name="Sano M."/>
            <person name="Sasaki A."/>
            <person name="Sasakura Y."/>
            <person name="Shoguchi E."/>
            <person name="Shin-i T."/>
            <person name="Spagnuolo A."/>
            <person name="Stainier D."/>
            <person name="Suzuki M.M."/>
            <person name="Tassy O."/>
            <person name="Takatori N."/>
            <person name="Tokuoka M."/>
            <person name="Yagi K."/>
            <person name="Yoshizaki F."/>
            <person name="Wada S."/>
            <person name="Zhang C."/>
            <person name="Hyatt P.D."/>
            <person name="Larimer F."/>
            <person name="Detter C."/>
            <person name="Doggett N."/>
            <person name="Glavina T."/>
            <person name="Hawkins T."/>
            <person name="Richardson P."/>
            <person name="Lucas S."/>
            <person name="Kohara Y."/>
            <person name="Levine M."/>
            <person name="Satoh N."/>
            <person name="Rokhsar D.S."/>
        </authorList>
    </citation>
    <scope>NUCLEOTIDE SEQUENCE [LARGE SCALE GENOMIC DNA]</scope>
</reference>
<accession>H2XT20</accession>
<feature type="region of interest" description="Disordered" evidence="10">
    <location>
        <begin position="368"/>
        <end position="437"/>
    </location>
</feature>
<feature type="compositionally biased region" description="Basic residues" evidence="10">
    <location>
        <begin position="398"/>
        <end position="412"/>
    </location>
</feature>
<dbReference type="InterPro" id="IPR051644">
    <property type="entry name" value="TRAMP_AT-DNA-binding"/>
</dbReference>
<dbReference type="SUPFAM" id="SSF57756">
    <property type="entry name" value="Retrovirus zinc finger-like domains"/>
    <property type="match status" value="3"/>
</dbReference>
<evidence type="ECO:0000256" key="6">
    <source>
        <dbReference type="ARBA" id="ARBA00023242"/>
    </source>
</evidence>
<evidence type="ECO:0000259" key="11">
    <source>
        <dbReference type="PROSITE" id="PS50158"/>
    </source>
</evidence>
<dbReference type="HOGENOM" id="CLU_626921_0_0_1"/>
<feature type="compositionally biased region" description="Basic residues" evidence="10">
    <location>
        <begin position="421"/>
        <end position="437"/>
    </location>
</feature>
<dbReference type="GO" id="GO:0071031">
    <property type="term" value="P:nuclear mRNA surveillance of mRNA 3'-end processing"/>
    <property type="evidence" value="ECO:0000318"/>
    <property type="project" value="GO_Central"/>
</dbReference>
<name>H2XT20_CIOIN</name>
<evidence type="ECO:0000313" key="13">
    <source>
        <dbReference type="Proteomes" id="UP000008144"/>
    </source>
</evidence>
<dbReference type="GO" id="GO:0031499">
    <property type="term" value="C:TRAMP complex"/>
    <property type="evidence" value="ECO:0000318"/>
    <property type="project" value="GO_Central"/>
</dbReference>
<feature type="domain" description="CCHC-type" evidence="11">
    <location>
        <begin position="238"/>
        <end position="253"/>
    </location>
</feature>
<evidence type="ECO:0000256" key="8">
    <source>
        <dbReference type="ARBA" id="ARBA00043023"/>
    </source>
</evidence>
<feature type="domain" description="CCHC-type" evidence="11">
    <location>
        <begin position="210"/>
        <end position="225"/>
    </location>
</feature>
<dbReference type="GO" id="GO:0008270">
    <property type="term" value="F:zinc ion binding"/>
    <property type="evidence" value="ECO:0007669"/>
    <property type="project" value="UniProtKB-KW"/>
</dbReference>
<proteinExistence type="predicted"/>
<dbReference type="InterPro" id="IPR001878">
    <property type="entry name" value="Znf_CCHC"/>
</dbReference>
<keyword evidence="5" id="KW-0862">Zinc</keyword>
<dbReference type="PROSITE" id="PS50158">
    <property type="entry name" value="ZF_CCHC"/>
    <property type="match status" value="3"/>
</dbReference>
<evidence type="ECO:0000313" key="12">
    <source>
        <dbReference type="Ensembl" id="ENSCINP00000032804.1"/>
    </source>
</evidence>
<dbReference type="GeneTree" id="ENSGT00950000183041"/>
<dbReference type="Ensembl" id="ENSCINT00000031775.1">
    <property type="protein sequence ID" value="ENSCINP00000032804.1"/>
    <property type="gene ID" value="ENSCING00000024203.1"/>
</dbReference>
<dbReference type="GO" id="GO:0071036">
    <property type="term" value="P:nuclear polyadenylation-dependent snoRNA catabolic process"/>
    <property type="evidence" value="ECO:0000318"/>
    <property type="project" value="GO_Central"/>
</dbReference>
<dbReference type="EMBL" id="EAAA01001429">
    <property type="status" value="NOT_ANNOTATED_CDS"/>
    <property type="molecule type" value="Genomic_DNA"/>
</dbReference>
<feature type="compositionally biased region" description="Basic and acidic residues" evidence="10">
    <location>
        <begin position="386"/>
        <end position="397"/>
    </location>
</feature>
<evidence type="ECO:0000256" key="3">
    <source>
        <dbReference type="ARBA" id="ARBA00022737"/>
    </source>
</evidence>
<dbReference type="SMART" id="SM00343">
    <property type="entry name" value="ZnF_C2HC"/>
    <property type="match status" value="4"/>
</dbReference>
<dbReference type="InterPro" id="IPR036875">
    <property type="entry name" value="Znf_CCHC_sf"/>
</dbReference>
<evidence type="ECO:0000256" key="10">
    <source>
        <dbReference type="SAM" id="MobiDB-lite"/>
    </source>
</evidence>
<keyword evidence="13" id="KW-1185">Reference proteome</keyword>
<organism evidence="12 13">
    <name type="scientific">Ciona intestinalis</name>
    <name type="common">Transparent sea squirt</name>
    <name type="synonym">Ascidia intestinalis</name>
    <dbReference type="NCBI Taxonomy" id="7719"/>
    <lineage>
        <taxon>Eukaryota</taxon>
        <taxon>Metazoa</taxon>
        <taxon>Chordata</taxon>
        <taxon>Tunicata</taxon>
        <taxon>Ascidiacea</taxon>
        <taxon>Phlebobranchia</taxon>
        <taxon>Cionidae</taxon>
        <taxon>Ciona</taxon>
    </lineage>
</organism>